<dbReference type="EMBL" id="CP080095">
    <property type="protein sequence ID" value="QYD67321.1"/>
    <property type="molecule type" value="Genomic_DNA"/>
</dbReference>
<dbReference type="Proteomes" id="UP000826462">
    <property type="component" value="Chromosome 1"/>
</dbReference>
<accession>A0ABX8UFX1</accession>
<evidence type="ECO:0000313" key="1">
    <source>
        <dbReference type="EMBL" id="QYD67321.1"/>
    </source>
</evidence>
<reference evidence="1 2" key="1">
    <citation type="submission" date="2021-07" db="EMBL/GenBank/DDBJ databases">
        <title>Paraburkholderia edwinii protects Aspergillus sp. from phenazines by acting as a toxin sponge.</title>
        <authorList>
            <person name="Dahlstrom K.M."/>
            <person name="Newman D.K."/>
        </authorList>
    </citation>
    <scope>NUCLEOTIDE SEQUENCE [LARGE SCALE GENOMIC DNA]</scope>
    <source>
        <strain evidence="1 2">Pe01</strain>
    </source>
</reference>
<proteinExistence type="predicted"/>
<evidence type="ECO:0000313" key="2">
    <source>
        <dbReference type="Proteomes" id="UP000826462"/>
    </source>
</evidence>
<dbReference type="RefSeq" id="WP_219796314.1">
    <property type="nucleotide sequence ID" value="NZ_CP080095.1"/>
</dbReference>
<gene>
    <name evidence="1" type="ORF">KZJ38_13160</name>
</gene>
<organism evidence="1 2">
    <name type="scientific">Paraburkholderia edwinii</name>
    <dbReference type="NCBI Taxonomy" id="2861782"/>
    <lineage>
        <taxon>Bacteria</taxon>
        <taxon>Pseudomonadati</taxon>
        <taxon>Pseudomonadota</taxon>
        <taxon>Betaproteobacteria</taxon>
        <taxon>Burkholderiales</taxon>
        <taxon>Burkholderiaceae</taxon>
        <taxon>Paraburkholderia</taxon>
    </lineage>
</organism>
<sequence>MSDFLRNSIATTNQHERTHTATVDTRYVRLPEDTKGWLLIKLSPSHTDAFICEYTKVTMVKSEGGRTYFKVADGLSSVGLTASLSDENAKRLLLKTPPSTAVATVKVKYGARKEEHSPFKGPLLQQWGTLNVGSQPITVTLNSRWTGEFTPIPAGVHRIMAPDYSHAESSTLGYRNTHPGRIKANDVWFPIELAGTKGNSTRYVHIGHLSEGCVTVHQIERWNDVYNFLISHRLPNTDGKYVALLEVTK</sequence>
<protein>
    <recommendedName>
        <fullName evidence="3">L,D-transpeptidase-like protein</fullName>
    </recommendedName>
</protein>
<name>A0ABX8UFX1_9BURK</name>
<evidence type="ECO:0008006" key="3">
    <source>
        <dbReference type="Google" id="ProtNLM"/>
    </source>
</evidence>
<keyword evidence="2" id="KW-1185">Reference proteome</keyword>